<dbReference type="Pfam" id="PF22422">
    <property type="entry name" value="MGH1-like_GH"/>
    <property type="match status" value="1"/>
</dbReference>
<gene>
    <name evidence="3" type="ORF">A7J15_07475</name>
</gene>
<evidence type="ECO:0000313" key="3">
    <source>
        <dbReference type="EMBL" id="OCG73515.1"/>
    </source>
</evidence>
<dbReference type="AlphaFoldDB" id="A0A1B9NA88"/>
<sequence length="635" mass="68973">MQTSTDGPEHLRQPLLDRERVVLAAPTQVWSSRDGDAWDMPVHGLFHGDSRILSGLRLRVSGEVPEAIGHYGWSGELAFEGIVRAVDDPTPDPRVRVLRTRSVRAGEVTERIRIDSGLDEPVRAAVVLELRIGMAELGDVKAGLRPASAHEFVASEPGAHATATDGRRRIAVTAEGAHVQAEGDIIRLRWECAIAPRGQAEVAAVMAVGDALGVFGGYDGDEPWRPLPPTGDLLLARWSSRARADLGALLMSDPASGDAFRAAGSPWFFTLFGRDSLIAARFLLPQGPELAWGTLRTLASRQGTKVDIETAEQPGKILHEVRSSYFDMPGEGIHLPPLYYGTIDATPLWIILLHGAWRHGIELERIRELQPALEAALAWLRDDGCPDDTGFLKYIDESGHGLANQGWKDSGDSIRFSDGRIAEGPIALCEVQGQAYQAAVLGAELLDALGADGGDAFRDWAEALKQRFRREFWVERRGLRFPAIALDGHGEPVDSLTSNIGQLVGTGILDADEEKAIADLLIDPRLSSGFGLRTMASDEAAYWPLSYHCGTVWPHDTAVAIEGLLASGFRVHARDLARQLLVAAESFAWRLPELYSGEPADRAGKRLQPARYPAACRPQAWAAAAVVPVHRALTE</sequence>
<dbReference type="RefSeq" id="WP_067026541.1">
    <property type="nucleotide sequence ID" value="NZ_JRNY01000005.1"/>
</dbReference>
<evidence type="ECO:0000313" key="4">
    <source>
        <dbReference type="Proteomes" id="UP000093355"/>
    </source>
</evidence>
<accession>A0A1B9NA88</accession>
<protein>
    <recommendedName>
        <fullName evidence="5">Amylo-alpha-1,6-glucosidase</fullName>
    </recommendedName>
</protein>
<reference evidence="3 4" key="1">
    <citation type="submission" date="2016-05" db="EMBL/GenBank/DDBJ databases">
        <authorList>
            <person name="Lavstsen T."/>
            <person name="Jespersen J.S."/>
        </authorList>
    </citation>
    <scope>NUCLEOTIDE SEQUENCE [LARGE SCALE GENOMIC DNA]</scope>
    <source>
        <strain evidence="3 4">YLB-01</strain>
    </source>
</reference>
<dbReference type="InterPro" id="IPR012341">
    <property type="entry name" value="6hp_glycosidase-like_sf"/>
</dbReference>
<dbReference type="EMBL" id="LXMD01000024">
    <property type="protein sequence ID" value="OCG73515.1"/>
    <property type="molecule type" value="Genomic_DNA"/>
</dbReference>
<evidence type="ECO:0008006" key="5">
    <source>
        <dbReference type="Google" id="ProtNLM"/>
    </source>
</evidence>
<evidence type="ECO:0000259" key="2">
    <source>
        <dbReference type="Pfam" id="PF22422"/>
    </source>
</evidence>
<proteinExistence type="predicted"/>
<dbReference type="GO" id="GO:0005975">
    <property type="term" value="P:carbohydrate metabolic process"/>
    <property type="evidence" value="ECO:0007669"/>
    <property type="project" value="InterPro"/>
</dbReference>
<dbReference type="InterPro" id="IPR008928">
    <property type="entry name" value="6-hairpin_glycosidase_sf"/>
</dbReference>
<feature type="domain" description="Mannosylglycerate hydrolase MGH1-like glycoside hydrolase" evidence="2">
    <location>
        <begin position="288"/>
        <end position="584"/>
    </location>
</feature>
<dbReference type="OrthoDB" id="9759959at2"/>
<dbReference type="InterPro" id="IPR032856">
    <property type="entry name" value="GDE_N_bis"/>
</dbReference>
<dbReference type="SUPFAM" id="SSF48208">
    <property type="entry name" value="Six-hairpin glycosidases"/>
    <property type="match status" value="1"/>
</dbReference>
<dbReference type="Proteomes" id="UP000093355">
    <property type="component" value="Unassembled WGS sequence"/>
</dbReference>
<organism evidence="3 4">
    <name type="scientific">Microbacterium sediminis</name>
    <dbReference type="NCBI Taxonomy" id="904291"/>
    <lineage>
        <taxon>Bacteria</taxon>
        <taxon>Bacillati</taxon>
        <taxon>Actinomycetota</taxon>
        <taxon>Actinomycetes</taxon>
        <taxon>Micrococcales</taxon>
        <taxon>Microbacteriaceae</taxon>
        <taxon>Microbacterium</taxon>
    </lineage>
</organism>
<name>A0A1B9NA88_9MICO</name>
<keyword evidence="4" id="KW-1185">Reference proteome</keyword>
<dbReference type="Pfam" id="PF14742">
    <property type="entry name" value="GDE_N_bis"/>
    <property type="match status" value="1"/>
</dbReference>
<dbReference type="STRING" id="904291.A7J15_07475"/>
<dbReference type="Gene3D" id="1.50.10.10">
    <property type="match status" value="1"/>
</dbReference>
<evidence type="ECO:0000259" key="1">
    <source>
        <dbReference type="Pfam" id="PF14742"/>
    </source>
</evidence>
<feature type="domain" description="Putative glycogen debranching enzyme N-terminal" evidence="1">
    <location>
        <begin position="25"/>
        <end position="202"/>
    </location>
</feature>
<comment type="caution">
    <text evidence="3">The sequence shown here is derived from an EMBL/GenBank/DDBJ whole genome shotgun (WGS) entry which is preliminary data.</text>
</comment>
<dbReference type="InterPro" id="IPR054491">
    <property type="entry name" value="MGH1-like_GH"/>
</dbReference>